<dbReference type="GO" id="GO:0000160">
    <property type="term" value="P:phosphorelay signal transduction system"/>
    <property type="evidence" value="ECO:0007669"/>
    <property type="project" value="InterPro"/>
</dbReference>
<evidence type="ECO:0000313" key="3">
    <source>
        <dbReference type="EMBL" id="PZE20408.1"/>
    </source>
</evidence>
<dbReference type="OrthoDB" id="9797769at2"/>
<comment type="caution">
    <text evidence="1">Lacks conserved residue(s) required for the propagation of feature annotation.</text>
</comment>
<comment type="caution">
    <text evidence="3">The sequence shown here is derived from an EMBL/GenBank/DDBJ whole genome shotgun (WGS) entry which is preliminary data.</text>
</comment>
<dbReference type="AlphaFoldDB" id="A0A2W1NZV4"/>
<keyword evidence="4" id="KW-1185">Reference proteome</keyword>
<dbReference type="SUPFAM" id="SSF52172">
    <property type="entry name" value="CheY-like"/>
    <property type="match status" value="1"/>
</dbReference>
<evidence type="ECO:0000256" key="1">
    <source>
        <dbReference type="PROSITE-ProRule" id="PRU00169"/>
    </source>
</evidence>
<sequence>MICCNPDLAAAGLFSYLIGKNGDAPVILLTAKALEKDRVRAEAAGVTTYVVKPFSPLKLVDTVKELMGSSV</sequence>
<evidence type="ECO:0000259" key="2">
    <source>
        <dbReference type="PROSITE" id="PS50110"/>
    </source>
</evidence>
<dbReference type="EMBL" id="NHRJ02000007">
    <property type="protein sequence ID" value="PZE20408.1"/>
    <property type="molecule type" value="Genomic_DNA"/>
</dbReference>
<dbReference type="InterPro" id="IPR011006">
    <property type="entry name" value="CheY-like_superfamily"/>
</dbReference>
<dbReference type="RefSeq" id="WP_089200488.1">
    <property type="nucleotide sequence ID" value="NZ_NHRJ02000007.1"/>
</dbReference>
<gene>
    <name evidence="3" type="ORF">CBW46_013295</name>
</gene>
<protein>
    <submittedName>
        <fullName evidence="3">Response regulator</fullName>
    </submittedName>
</protein>
<organism evidence="3 4">
    <name type="scientific">Paenibacillus xerothermodurans</name>
    <dbReference type="NCBI Taxonomy" id="1977292"/>
    <lineage>
        <taxon>Bacteria</taxon>
        <taxon>Bacillati</taxon>
        <taxon>Bacillota</taxon>
        <taxon>Bacilli</taxon>
        <taxon>Bacillales</taxon>
        <taxon>Paenibacillaceae</taxon>
        <taxon>Paenibacillus</taxon>
    </lineage>
</organism>
<feature type="domain" description="Response regulatory" evidence="2">
    <location>
        <begin position="1"/>
        <end position="67"/>
    </location>
</feature>
<name>A0A2W1NZV4_PAEXE</name>
<dbReference type="Gene3D" id="3.40.50.2300">
    <property type="match status" value="1"/>
</dbReference>
<evidence type="ECO:0000313" key="4">
    <source>
        <dbReference type="Proteomes" id="UP000214746"/>
    </source>
</evidence>
<dbReference type="PROSITE" id="PS50110">
    <property type="entry name" value="RESPONSE_REGULATORY"/>
    <property type="match status" value="1"/>
</dbReference>
<proteinExistence type="predicted"/>
<accession>A0A2W1NZV4</accession>
<dbReference type="Proteomes" id="UP000214746">
    <property type="component" value="Unassembled WGS sequence"/>
</dbReference>
<dbReference type="InterPro" id="IPR001789">
    <property type="entry name" value="Sig_transdc_resp-reg_receiver"/>
</dbReference>
<reference evidence="3" key="1">
    <citation type="submission" date="2018-06" db="EMBL/GenBank/DDBJ databases">
        <title>Paenibacillus xerothermodurans sp. nov. an extremely dry heat resistant spore forming bacterium isolated from the soil of Cape Canaveral, Florida.</title>
        <authorList>
            <person name="Seuylemezian A."/>
            <person name="Kaur N."/>
            <person name="Patil P."/>
            <person name="Patil P."/>
            <person name="Mayilraj S."/>
            <person name="Vaishampayan P."/>
        </authorList>
    </citation>
    <scope>NUCLEOTIDE SEQUENCE [LARGE SCALE GENOMIC DNA]</scope>
    <source>
        <strain evidence="3">ATCC 27380</strain>
    </source>
</reference>